<reference evidence="2 3" key="1">
    <citation type="submission" date="2024-09" db="EMBL/GenBank/DDBJ databases">
        <title>Rethinking Asexuality: The Enigmatic Case of Functional Sexual Genes in Lepraria (Stereocaulaceae).</title>
        <authorList>
            <person name="Doellman M."/>
            <person name="Sun Y."/>
            <person name="Barcenas-Pena A."/>
            <person name="Lumbsch H.T."/>
            <person name="Grewe F."/>
        </authorList>
    </citation>
    <scope>NUCLEOTIDE SEQUENCE [LARGE SCALE GENOMIC DNA]</scope>
    <source>
        <strain evidence="2 3">Grewe 0041</strain>
    </source>
</reference>
<gene>
    <name evidence="2" type="ORF">ABVK25_003262</name>
</gene>
<feature type="compositionally biased region" description="Low complexity" evidence="1">
    <location>
        <begin position="25"/>
        <end position="46"/>
    </location>
</feature>
<protein>
    <submittedName>
        <fullName evidence="2">Uncharacterized protein</fullName>
    </submittedName>
</protein>
<evidence type="ECO:0000313" key="2">
    <source>
        <dbReference type="EMBL" id="KAL2056239.1"/>
    </source>
</evidence>
<evidence type="ECO:0000256" key="1">
    <source>
        <dbReference type="SAM" id="MobiDB-lite"/>
    </source>
</evidence>
<organism evidence="2 3">
    <name type="scientific">Lepraria finkii</name>
    <dbReference type="NCBI Taxonomy" id="1340010"/>
    <lineage>
        <taxon>Eukaryota</taxon>
        <taxon>Fungi</taxon>
        <taxon>Dikarya</taxon>
        <taxon>Ascomycota</taxon>
        <taxon>Pezizomycotina</taxon>
        <taxon>Lecanoromycetes</taxon>
        <taxon>OSLEUM clade</taxon>
        <taxon>Lecanoromycetidae</taxon>
        <taxon>Lecanorales</taxon>
        <taxon>Lecanorineae</taxon>
        <taxon>Stereocaulaceae</taxon>
        <taxon>Lepraria</taxon>
    </lineage>
</organism>
<accession>A0ABR4BHG2</accession>
<dbReference type="EMBL" id="JBHFEH010000008">
    <property type="protein sequence ID" value="KAL2056239.1"/>
    <property type="molecule type" value="Genomic_DNA"/>
</dbReference>
<name>A0ABR4BHG2_9LECA</name>
<keyword evidence="3" id="KW-1185">Reference proteome</keyword>
<comment type="caution">
    <text evidence="2">The sequence shown here is derived from an EMBL/GenBank/DDBJ whole genome shotgun (WGS) entry which is preliminary data.</text>
</comment>
<proteinExistence type="predicted"/>
<evidence type="ECO:0000313" key="3">
    <source>
        <dbReference type="Proteomes" id="UP001590951"/>
    </source>
</evidence>
<dbReference type="Proteomes" id="UP001590951">
    <property type="component" value="Unassembled WGS sequence"/>
</dbReference>
<feature type="region of interest" description="Disordered" evidence="1">
    <location>
        <begin position="1"/>
        <end position="55"/>
    </location>
</feature>
<sequence length="111" mass="13314">MDPFRFQIRQKGGVDSTLRTRRQQQRIATAAARQLPQQQAQQQRQRQQQEREARETELVHIMRAGKEKGFQDGIEAGREMERAQKEERAREKLMWNAARHRVVFYVILWLL</sequence>